<evidence type="ECO:0000259" key="1">
    <source>
        <dbReference type="PROSITE" id="PS50041"/>
    </source>
</evidence>
<dbReference type="InterPro" id="IPR001304">
    <property type="entry name" value="C-type_lectin-like"/>
</dbReference>
<dbReference type="STRING" id="299467.A0A443S0P2"/>
<organism evidence="2 3">
    <name type="scientific">Leptotrombidium deliense</name>
    <dbReference type="NCBI Taxonomy" id="299467"/>
    <lineage>
        <taxon>Eukaryota</taxon>
        <taxon>Metazoa</taxon>
        <taxon>Ecdysozoa</taxon>
        <taxon>Arthropoda</taxon>
        <taxon>Chelicerata</taxon>
        <taxon>Arachnida</taxon>
        <taxon>Acari</taxon>
        <taxon>Acariformes</taxon>
        <taxon>Trombidiformes</taxon>
        <taxon>Prostigmata</taxon>
        <taxon>Anystina</taxon>
        <taxon>Parasitengona</taxon>
        <taxon>Trombiculoidea</taxon>
        <taxon>Trombiculidae</taxon>
        <taxon>Leptotrombidium</taxon>
    </lineage>
</organism>
<dbReference type="AlphaFoldDB" id="A0A443S0P2"/>
<sequence length="224" mass="26156">VWIDYPCKGTESVICEITLKNDEEIITTRTTLNEYECEARWLRFENKCFITNTTEVTRDKNENYCKSLNASLVSINSDDENNFLASRLIDVAYWTAVQRVKVNDSILEWTDGTELNNTNWILQKLYKPTCLVKEACIAFINGKYYCTYWDLKHSQLCSKPAKFREVKNTSNHTINGKHLKEQLKEMKSEIVHLMQTIHTKPKHLFQANTSRNAHLSKETDSNVY</sequence>
<protein>
    <submittedName>
        <fullName evidence="2">Aggrecan core protein-like protein</fullName>
    </submittedName>
</protein>
<name>A0A443S0P2_9ACAR</name>
<dbReference type="SUPFAM" id="SSF56436">
    <property type="entry name" value="C-type lectin-like"/>
    <property type="match status" value="1"/>
</dbReference>
<keyword evidence="3" id="KW-1185">Reference proteome</keyword>
<dbReference type="Gene3D" id="3.10.100.10">
    <property type="entry name" value="Mannose-Binding Protein A, subunit A"/>
    <property type="match status" value="1"/>
</dbReference>
<proteinExistence type="predicted"/>
<dbReference type="EMBL" id="NCKV01013725">
    <property type="protein sequence ID" value="RWS21095.1"/>
    <property type="molecule type" value="Genomic_DNA"/>
</dbReference>
<evidence type="ECO:0000313" key="3">
    <source>
        <dbReference type="Proteomes" id="UP000288716"/>
    </source>
</evidence>
<dbReference type="PANTHER" id="PTHR45710">
    <property type="entry name" value="C-TYPE LECTIN DOMAIN-CONTAINING PROTEIN 180"/>
    <property type="match status" value="1"/>
</dbReference>
<feature type="non-terminal residue" evidence="2">
    <location>
        <position position="1"/>
    </location>
</feature>
<comment type="caution">
    <text evidence="2">The sequence shown here is derived from an EMBL/GenBank/DDBJ whole genome shotgun (WGS) entry which is preliminary data.</text>
</comment>
<dbReference type="PANTHER" id="PTHR45710:SF26">
    <property type="entry name" value="RH26557P"/>
    <property type="match status" value="1"/>
</dbReference>
<dbReference type="PROSITE" id="PS50041">
    <property type="entry name" value="C_TYPE_LECTIN_2"/>
    <property type="match status" value="1"/>
</dbReference>
<reference evidence="2 3" key="1">
    <citation type="journal article" date="2018" name="Gigascience">
        <title>Genomes of trombidid mites reveal novel predicted allergens and laterally-transferred genes associated with secondary metabolism.</title>
        <authorList>
            <person name="Dong X."/>
            <person name="Chaisiri K."/>
            <person name="Xia D."/>
            <person name="Armstrong S.D."/>
            <person name="Fang Y."/>
            <person name="Donnelly M.J."/>
            <person name="Kadowaki T."/>
            <person name="McGarry J.W."/>
            <person name="Darby A.C."/>
            <person name="Makepeace B.L."/>
        </authorList>
    </citation>
    <scope>NUCLEOTIDE SEQUENCE [LARGE SCALE GENOMIC DNA]</scope>
    <source>
        <strain evidence="2">UoL-UT</strain>
    </source>
</reference>
<dbReference type="Pfam" id="PF00059">
    <property type="entry name" value="Lectin_C"/>
    <property type="match status" value="1"/>
</dbReference>
<evidence type="ECO:0000313" key="2">
    <source>
        <dbReference type="EMBL" id="RWS21095.1"/>
    </source>
</evidence>
<gene>
    <name evidence="2" type="ORF">B4U80_14182</name>
</gene>
<dbReference type="InterPro" id="IPR050828">
    <property type="entry name" value="C-type_lectin/matrix_domain"/>
</dbReference>
<dbReference type="InterPro" id="IPR016186">
    <property type="entry name" value="C-type_lectin-like/link_sf"/>
</dbReference>
<feature type="domain" description="C-type lectin" evidence="1">
    <location>
        <begin position="44"/>
        <end position="158"/>
    </location>
</feature>
<dbReference type="InterPro" id="IPR016187">
    <property type="entry name" value="CTDL_fold"/>
</dbReference>
<accession>A0A443S0P2</accession>
<dbReference type="SMART" id="SM00034">
    <property type="entry name" value="CLECT"/>
    <property type="match status" value="1"/>
</dbReference>
<dbReference type="Proteomes" id="UP000288716">
    <property type="component" value="Unassembled WGS sequence"/>
</dbReference>
<dbReference type="OrthoDB" id="6409202at2759"/>
<dbReference type="VEuPathDB" id="VectorBase:LDEU010945"/>